<reference evidence="1 2" key="2">
    <citation type="journal article" date="2022" name="Mol. Ecol. Resour.">
        <title>The genomes of chicory, endive, great burdock and yacon provide insights into Asteraceae paleo-polyploidization history and plant inulin production.</title>
        <authorList>
            <person name="Fan W."/>
            <person name="Wang S."/>
            <person name="Wang H."/>
            <person name="Wang A."/>
            <person name="Jiang F."/>
            <person name="Liu H."/>
            <person name="Zhao H."/>
            <person name="Xu D."/>
            <person name="Zhang Y."/>
        </authorList>
    </citation>
    <scope>NUCLEOTIDE SEQUENCE [LARGE SCALE GENOMIC DNA]</scope>
    <source>
        <strain evidence="2">cv. Niubang</strain>
    </source>
</reference>
<reference evidence="2" key="1">
    <citation type="journal article" date="2022" name="Mol. Ecol. Resour.">
        <title>The genomes of chicory, endive, great burdock and yacon provide insights into Asteraceae palaeo-polyploidization history and plant inulin production.</title>
        <authorList>
            <person name="Fan W."/>
            <person name="Wang S."/>
            <person name="Wang H."/>
            <person name="Wang A."/>
            <person name="Jiang F."/>
            <person name="Liu H."/>
            <person name="Zhao H."/>
            <person name="Xu D."/>
            <person name="Zhang Y."/>
        </authorList>
    </citation>
    <scope>NUCLEOTIDE SEQUENCE [LARGE SCALE GENOMIC DNA]</scope>
    <source>
        <strain evidence="2">cv. Niubang</strain>
    </source>
</reference>
<accession>A0ACB9B8W6</accession>
<keyword evidence="2" id="KW-1185">Reference proteome</keyword>
<evidence type="ECO:0000313" key="1">
    <source>
        <dbReference type="EMBL" id="KAI3718482.1"/>
    </source>
</evidence>
<dbReference type="Proteomes" id="UP001055879">
    <property type="component" value="Linkage Group LG06"/>
</dbReference>
<name>A0ACB9B8W6_ARCLA</name>
<gene>
    <name evidence="1" type="ORF">L6452_19356</name>
</gene>
<dbReference type="EMBL" id="CM042052">
    <property type="protein sequence ID" value="KAI3718482.1"/>
    <property type="molecule type" value="Genomic_DNA"/>
</dbReference>
<comment type="caution">
    <text evidence="1">The sequence shown here is derived from an EMBL/GenBank/DDBJ whole genome shotgun (WGS) entry which is preliminary data.</text>
</comment>
<evidence type="ECO:0000313" key="2">
    <source>
        <dbReference type="Proteomes" id="UP001055879"/>
    </source>
</evidence>
<organism evidence="1 2">
    <name type="scientific">Arctium lappa</name>
    <name type="common">Greater burdock</name>
    <name type="synonym">Lappa major</name>
    <dbReference type="NCBI Taxonomy" id="4217"/>
    <lineage>
        <taxon>Eukaryota</taxon>
        <taxon>Viridiplantae</taxon>
        <taxon>Streptophyta</taxon>
        <taxon>Embryophyta</taxon>
        <taxon>Tracheophyta</taxon>
        <taxon>Spermatophyta</taxon>
        <taxon>Magnoliopsida</taxon>
        <taxon>eudicotyledons</taxon>
        <taxon>Gunneridae</taxon>
        <taxon>Pentapetalae</taxon>
        <taxon>asterids</taxon>
        <taxon>campanulids</taxon>
        <taxon>Asterales</taxon>
        <taxon>Asteraceae</taxon>
        <taxon>Carduoideae</taxon>
        <taxon>Cardueae</taxon>
        <taxon>Arctiinae</taxon>
        <taxon>Arctium</taxon>
    </lineage>
</organism>
<sequence length="218" mass="24206">MMHQWLSLLLEPDLSLQRTYFGIIVVTSVTTPLVTFLDLAGPSMAEDVKKIVLALDNLTDEFGLLKSKMFRLSSPLRVKRCIGFVSSSTTSSSSSSIIHTFISHYHGVPLRLCGTPEAAQCSSARDALIMPLSSSMPAELIMPLSLVVEASAPKIRNAQASFYTLNVEFLIEDVDDQDEDEDEMRKMMMMLLDDGPTVIRHLDDDDGDDDDDFVNKKI</sequence>
<protein>
    <submittedName>
        <fullName evidence="1">Uncharacterized protein</fullName>
    </submittedName>
</protein>
<proteinExistence type="predicted"/>